<reference evidence="2" key="1">
    <citation type="journal article" date="2014" name="Front. Microbiol.">
        <title>High frequency of phylogenetically diverse reductive dehalogenase-homologous genes in deep subseafloor sedimentary metagenomes.</title>
        <authorList>
            <person name="Kawai M."/>
            <person name="Futagami T."/>
            <person name="Toyoda A."/>
            <person name="Takaki Y."/>
            <person name="Nishi S."/>
            <person name="Hori S."/>
            <person name="Arai W."/>
            <person name="Tsubouchi T."/>
            <person name="Morono Y."/>
            <person name="Uchiyama I."/>
            <person name="Ito T."/>
            <person name="Fujiyama A."/>
            <person name="Inagaki F."/>
            <person name="Takami H."/>
        </authorList>
    </citation>
    <scope>NUCLEOTIDE SEQUENCE</scope>
    <source>
        <strain evidence="2">Expedition CK06-06</strain>
    </source>
</reference>
<dbReference type="InterPro" id="IPR041633">
    <property type="entry name" value="Polbeta"/>
</dbReference>
<dbReference type="InterPro" id="IPR043519">
    <property type="entry name" value="NT_sf"/>
</dbReference>
<dbReference type="Gene3D" id="3.30.460.10">
    <property type="entry name" value="Beta Polymerase, domain 2"/>
    <property type="match status" value="1"/>
</dbReference>
<dbReference type="SUPFAM" id="SSF81301">
    <property type="entry name" value="Nucleotidyltransferase"/>
    <property type="match status" value="1"/>
</dbReference>
<accession>X1D1L7</accession>
<dbReference type="Pfam" id="PF18765">
    <property type="entry name" value="Polbeta"/>
    <property type="match status" value="1"/>
</dbReference>
<sequence length="103" mass="12556">MCCNRNNWETNRSDIDICIVAPNKENYELLSVFLRNIDVVSKKYDIRFFSELPLYIKIQVINDGILIYSLDKLDLYEYFYFYRKLWADQKHRQEISKEELLSM</sequence>
<dbReference type="AlphaFoldDB" id="X1D1L7"/>
<evidence type="ECO:0000313" key="2">
    <source>
        <dbReference type="EMBL" id="GAH14027.1"/>
    </source>
</evidence>
<feature type="non-terminal residue" evidence="2">
    <location>
        <position position="103"/>
    </location>
</feature>
<feature type="domain" description="Polymerase beta nucleotidyltransferase" evidence="1">
    <location>
        <begin position="9"/>
        <end position="72"/>
    </location>
</feature>
<organism evidence="2">
    <name type="scientific">marine sediment metagenome</name>
    <dbReference type="NCBI Taxonomy" id="412755"/>
    <lineage>
        <taxon>unclassified sequences</taxon>
        <taxon>metagenomes</taxon>
        <taxon>ecological metagenomes</taxon>
    </lineage>
</organism>
<evidence type="ECO:0000259" key="1">
    <source>
        <dbReference type="Pfam" id="PF18765"/>
    </source>
</evidence>
<gene>
    <name evidence="2" type="ORF">S01H4_63371</name>
</gene>
<comment type="caution">
    <text evidence="2">The sequence shown here is derived from an EMBL/GenBank/DDBJ whole genome shotgun (WGS) entry which is preliminary data.</text>
</comment>
<dbReference type="EMBL" id="BART01038090">
    <property type="protein sequence ID" value="GAH14027.1"/>
    <property type="molecule type" value="Genomic_DNA"/>
</dbReference>
<proteinExistence type="predicted"/>
<protein>
    <recommendedName>
        <fullName evidence="1">Polymerase beta nucleotidyltransferase domain-containing protein</fullName>
    </recommendedName>
</protein>
<name>X1D1L7_9ZZZZ</name>